<protein>
    <recommendedName>
        <fullName evidence="2">TPM domain-containing protein</fullName>
    </recommendedName>
</protein>
<accession>A0ABU1XZJ7</accession>
<proteinExistence type="predicted"/>
<dbReference type="PANTHER" id="PTHR30373">
    <property type="entry name" value="UPF0603 PROTEIN YGCG"/>
    <property type="match status" value="1"/>
</dbReference>
<comment type="caution">
    <text evidence="3">The sequence shown here is derived from an EMBL/GenBank/DDBJ whole genome shotgun (WGS) entry which is preliminary data.</text>
</comment>
<evidence type="ECO:0000313" key="4">
    <source>
        <dbReference type="Proteomes" id="UP001256588"/>
    </source>
</evidence>
<dbReference type="Gene3D" id="3.10.310.50">
    <property type="match status" value="1"/>
</dbReference>
<gene>
    <name evidence="3" type="ORF">J2W68_002243</name>
</gene>
<evidence type="ECO:0000259" key="2">
    <source>
        <dbReference type="Pfam" id="PF04536"/>
    </source>
</evidence>
<keyword evidence="1" id="KW-0732">Signal</keyword>
<keyword evidence="4" id="KW-1185">Reference proteome</keyword>
<feature type="chain" id="PRO_5047258148" description="TPM domain-containing protein" evidence="1">
    <location>
        <begin position="25"/>
        <end position="554"/>
    </location>
</feature>
<evidence type="ECO:0000256" key="1">
    <source>
        <dbReference type="SAM" id="SignalP"/>
    </source>
</evidence>
<sequence>MSRRLLPRSLRPLPAVLPLALLLAACGDHDVTQAASAASGSADTPNRAELVEQLASTLQACSYDGRPELLDPATLTGAAPADCRSMVEQVMGFTGLPQNFVVTEGPVANAAAVILFDEQKIPQRVIAFNRNFLGEVRAATNDNPWAPVSIMAHEIGHHLSGHTITGTGSQPPIELEADKFSGFVLQRMGASLADARSAMTSLGADHVTATHPARNDRLAAIGDGWMEACSQAGRADCQGGTGTGTAPPQAPPATRNVAVRLPTPSAQTIPFKYGRFVVDETGRLDPELLKTLESALYALAQKQGIELALLVVDDLHGMSVQDYAWAMLRQLRIGKLDLGNGGIFVVAPNQGTSAVAYAPGVAKQLEFGDPPKQFDSWIADVWQRDCQDADGCGIFTRSLLNIVESQVRVLTSSGRTFQIRFNNIQEILDFTAARQAERTAGRPWDDARDQTIGSLVRFSATVKDLQPAPAQFKVNEAIVKDDRWRAITVETEDGNEVTLYMQPQTEQLMPGGRLESGKRYTFVGELTTAGQFHSGAGVQQGNAQLWLFSYDPLQ</sequence>
<reference evidence="3 4" key="1">
    <citation type="submission" date="2023-07" db="EMBL/GenBank/DDBJ databases">
        <title>Sorghum-associated microbial communities from plants grown in Nebraska, USA.</title>
        <authorList>
            <person name="Schachtman D."/>
        </authorList>
    </citation>
    <scope>NUCLEOTIDE SEQUENCE [LARGE SCALE GENOMIC DNA]</scope>
    <source>
        <strain evidence="3 4">4099</strain>
    </source>
</reference>
<dbReference type="PANTHER" id="PTHR30373:SF2">
    <property type="entry name" value="UPF0603 PROTEIN YGCG"/>
    <property type="match status" value="1"/>
</dbReference>
<evidence type="ECO:0000313" key="3">
    <source>
        <dbReference type="EMBL" id="MDR7193506.1"/>
    </source>
</evidence>
<name>A0ABU1XZJ7_9GAMM</name>
<dbReference type="EMBL" id="JAVDWO010000008">
    <property type="protein sequence ID" value="MDR7193506.1"/>
    <property type="molecule type" value="Genomic_DNA"/>
</dbReference>
<dbReference type="PROSITE" id="PS51257">
    <property type="entry name" value="PROKAR_LIPOPROTEIN"/>
    <property type="match status" value="1"/>
</dbReference>
<dbReference type="Pfam" id="PF04536">
    <property type="entry name" value="TPM_phosphatase"/>
    <property type="match status" value="1"/>
</dbReference>
<feature type="domain" description="TPM" evidence="2">
    <location>
        <begin position="277"/>
        <end position="364"/>
    </location>
</feature>
<feature type="signal peptide" evidence="1">
    <location>
        <begin position="1"/>
        <end position="24"/>
    </location>
</feature>
<dbReference type="Proteomes" id="UP001256588">
    <property type="component" value="Unassembled WGS sequence"/>
</dbReference>
<dbReference type="InterPro" id="IPR007621">
    <property type="entry name" value="TPM_dom"/>
</dbReference>
<dbReference type="RefSeq" id="WP_310235796.1">
    <property type="nucleotide sequence ID" value="NZ_JAVDWO010000008.1"/>
</dbReference>
<organism evidence="3 4">
    <name type="scientific">Luteimonas terrae</name>
    <dbReference type="NCBI Taxonomy" id="1530191"/>
    <lineage>
        <taxon>Bacteria</taxon>
        <taxon>Pseudomonadati</taxon>
        <taxon>Pseudomonadota</taxon>
        <taxon>Gammaproteobacteria</taxon>
        <taxon>Lysobacterales</taxon>
        <taxon>Lysobacteraceae</taxon>
        <taxon>Luteimonas</taxon>
    </lineage>
</organism>